<dbReference type="InterPro" id="IPR003731">
    <property type="entry name" value="Di-Nase_FeMo-co_biosynth"/>
</dbReference>
<gene>
    <name evidence="2" type="ORF">IAA16_05115</name>
</gene>
<evidence type="ECO:0000259" key="1">
    <source>
        <dbReference type="Pfam" id="PF02579"/>
    </source>
</evidence>
<evidence type="ECO:0000313" key="2">
    <source>
        <dbReference type="EMBL" id="MBU3849927.1"/>
    </source>
</evidence>
<reference evidence="2" key="2">
    <citation type="submission" date="2021-04" db="EMBL/GenBank/DDBJ databases">
        <authorList>
            <person name="Gilroy R."/>
        </authorList>
    </citation>
    <scope>NUCLEOTIDE SEQUENCE</scope>
    <source>
        <strain evidence="2">Gambia15-2214</strain>
    </source>
</reference>
<dbReference type="CDD" id="cd00851">
    <property type="entry name" value="MTH1175"/>
    <property type="match status" value="1"/>
</dbReference>
<organism evidence="2 3">
    <name type="scientific">Candidatus Treponema excrementipullorum</name>
    <dbReference type="NCBI Taxonomy" id="2838768"/>
    <lineage>
        <taxon>Bacteria</taxon>
        <taxon>Pseudomonadati</taxon>
        <taxon>Spirochaetota</taxon>
        <taxon>Spirochaetia</taxon>
        <taxon>Spirochaetales</taxon>
        <taxon>Treponemataceae</taxon>
        <taxon>Treponema</taxon>
    </lineage>
</organism>
<dbReference type="EMBL" id="JAHLFV010000119">
    <property type="protein sequence ID" value="MBU3849927.1"/>
    <property type="molecule type" value="Genomic_DNA"/>
</dbReference>
<dbReference type="PANTHER" id="PTHR42983">
    <property type="entry name" value="DINITROGENASE IRON-MOLYBDENUM COFACTOR PROTEIN-RELATED"/>
    <property type="match status" value="1"/>
</dbReference>
<sequence length="143" mass="14961">MKVAVSYDNGEIFQHFGRTPSFLIADVDGKNIVSKEVVSTNGSGHSALFTFLSDLGVEQVICGNIGQGARDALAQGNIKLIAGQQGSAEAALMFFVNGDLKDNGAGCCNHHHGEGHSCGEHHDGHSCADHHSHGHSCGEHGCK</sequence>
<dbReference type="Pfam" id="PF02579">
    <property type="entry name" value="Nitro_FeMo-Co"/>
    <property type="match status" value="1"/>
</dbReference>
<name>A0A9E2L381_9SPIR</name>
<dbReference type="InterPro" id="IPR033913">
    <property type="entry name" value="MTH1175_dom"/>
</dbReference>
<dbReference type="InterPro" id="IPR036105">
    <property type="entry name" value="DiNase_FeMo-co_biosyn_sf"/>
</dbReference>
<dbReference type="AlphaFoldDB" id="A0A9E2L381"/>
<proteinExistence type="predicted"/>
<feature type="domain" description="Dinitrogenase iron-molybdenum cofactor biosynthesis" evidence="1">
    <location>
        <begin position="9"/>
        <end position="95"/>
    </location>
</feature>
<evidence type="ECO:0000313" key="3">
    <source>
        <dbReference type="Proteomes" id="UP000823914"/>
    </source>
</evidence>
<comment type="caution">
    <text evidence="2">The sequence shown here is derived from an EMBL/GenBank/DDBJ whole genome shotgun (WGS) entry which is preliminary data.</text>
</comment>
<dbReference type="Gene3D" id="3.30.420.130">
    <property type="entry name" value="Dinitrogenase iron-molybdenum cofactor biosynthesis domain"/>
    <property type="match status" value="1"/>
</dbReference>
<dbReference type="Proteomes" id="UP000823914">
    <property type="component" value="Unassembled WGS sequence"/>
</dbReference>
<dbReference type="SUPFAM" id="SSF53146">
    <property type="entry name" value="Nitrogenase accessory factor-like"/>
    <property type="match status" value="1"/>
</dbReference>
<reference evidence="2" key="1">
    <citation type="journal article" date="2021" name="PeerJ">
        <title>Extensive microbial diversity within the chicken gut microbiome revealed by metagenomics and culture.</title>
        <authorList>
            <person name="Gilroy R."/>
            <person name="Ravi A."/>
            <person name="Getino M."/>
            <person name="Pursley I."/>
            <person name="Horton D.L."/>
            <person name="Alikhan N.F."/>
            <person name="Baker D."/>
            <person name="Gharbi K."/>
            <person name="Hall N."/>
            <person name="Watson M."/>
            <person name="Adriaenssens E.M."/>
            <person name="Foster-Nyarko E."/>
            <person name="Jarju S."/>
            <person name="Secka A."/>
            <person name="Antonio M."/>
            <person name="Oren A."/>
            <person name="Chaudhuri R.R."/>
            <person name="La Ragione R."/>
            <person name="Hildebrand F."/>
            <person name="Pallen M.J."/>
        </authorList>
    </citation>
    <scope>NUCLEOTIDE SEQUENCE</scope>
    <source>
        <strain evidence="2">Gambia15-2214</strain>
    </source>
</reference>
<accession>A0A9E2L381</accession>
<dbReference type="PANTHER" id="PTHR42983:SF1">
    <property type="entry name" value="IRON-MOLYBDENUM PROTEIN"/>
    <property type="match status" value="1"/>
</dbReference>
<protein>
    <submittedName>
        <fullName evidence="2">Dinitrogenase iron-molybdenum cofactor biosynthesis protein</fullName>
    </submittedName>
</protein>